<dbReference type="Proteomes" id="UP001150538">
    <property type="component" value="Unassembled WGS sequence"/>
</dbReference>
<feature type="compositionally biased region" description="Acidic residues" evidence="10">
    <location>
        <begin position="229"/>
        <end position="241"/>
    </location>
</feature>
<feature type="compositionally biased region" description="Basic residues" evidence="10">
    <location>
        <begin position="76"/>
        <end position="87"/>
    </location>
</feature>
<evidence type="ECO:0000256" key="7">
    <source>
        <dbReference type="ARBA" id="ARBA00023015"/>
    </source>
</evidence>
<accession>A0A9W8DUB5</accession>
<evidence type="ECO:0000256" key="1">
    <source>
        <dbReference type="ARBA" id="ARBA00004123"/>
    </source>
</evidence>
<evidence type="ECO:0000313" key="13">
    <source>
        <dbReference type="Proteomes" id="UP001150538"/>
    </source>
</evidence>
<comment type="subcellular location">
    <subcellularLocation>
        <location evidence="2">Cytoplasm</location>
    </subcellularLocation>
    <subcellularLocation>
        <location evidence="1">Nucleus</location>
    </subcellularLocation>
</comment>
<dbReference type="InterPro" id="IPR018866">
    <property type="entry name" value="Znf-4CXXC_R1"/>
</dbReference>
<dbReference type="EMBL" id="JANBPU010000052">
    <property type="protein sequence ID" value="KAJ1918155.1"/>
    <property type="molecule type" value="Genomic_DNA"/>
</dbReference>
<evidence type="ECO:0000256" key="9">
    <source>
        <dbReference type="ARBA" id="ARBA00023242"/>
    </source>
</evidence>
<feature type="compositionally biased region" description="Polar residues" evidence="10">
    <location>
        <begin position="385"/>
        <end position="395"/>
    </location>
</feature>
<dbReference type="OrthoDB" id="298344at2759"/>
<comment type="caution">
    <text evidence="12">The sequence shown here is derived from an EMBL/GenBank/DDBJ whole genome shotgun (WGS) entry which is preliminary data.</text>
</comment>
<evidence type="ECO:0000256" key="6">
    <source>
        <dbReference type="ARBA" id="ARBA00022843"/>
    </source>
</evidence>
<evidence type="ECO:0000313" key="12">
    <source>
        <dbReference type="EMBL" id="KAJ1918155.1"/>
    </source>
</evidence>
<reference evidence="12" key="1">
    <citation type="submission" date="2022-07" db="EMBL/GenBank/DDBJ databases">
        <title>Phylogenomic reconstructions and comparative analyses of Kickxellomycotina fungi.</title>
        <authorList>
            <person name="Reynolds N.K."/>
            <person name="Stajich J.E."/>
            <person name="Barry K."/>
            <person name="Grigoriev I.V."/>
            <person name="Crous P."/>
            <person name="Smith M.E."/>
        </authorList>
    </citation>
    <scope>NUCLEOTIDE SEQUENCE</scope>
    <source>
        <strain evidence="12">NBRC 100468</strain>
    </source>
</reference>
<evidence type="ECO:0000259" key="11">
    <source>
        <dbReference type="Pfam" id="PF10497"/>
    </source>
</evidence>
<feature type="domain" description="Zinc-finger" evidence="11">
    <location>
        <begin position="108"/>
        <end position="192"/>
    </location>
</feature>
<evidence type="ECO:0000256" key="3">
    <source>
        <dbReference type="ARBA" id="ARBA00022490"/>
    </source>
</evidence>
<evidence type="ECO:0000256" key="10">
    <source>
        <dbReference type="SAM" id="MobiDB-lite"/>
    </source>
</evidence>
<sequence>MISEYEKERERKIRENQELLMKLGLHKIVRAEEPKIKKPPPAPKKSNDNAEFRPGPPRRSARSFYREASDDDGGYRVKRKPTKKKPRFGPMGLRNSNPGIRVVGGRVYDPVKGSTCHQCRQKTTDSKANGKQCKVCFDKHCLSIRYNEDADEEIKKGNWICPKCRDICNCSFCRRRKGRLPTGQLSTYLKYHSADELAEEQGAPSMRGLTSRGEKRKRRSGGMAFEGLDLTDIDDDNEQQEGESSAKRYSLRLRPRTISMLCSNNGSDDSDPESIDMSSSESEKEDGDNKEIVNSDGGEIQKDEAPETEKIVNVDKTTTRRASQRIKGVEIRDSSNALDQTPTPKISAKKGKRDAAATPRASRRSTVSGGTPLRGRGGRRASAQRKISSHTTTTPQRKKVPKKNESHYSSLKKLHTKKFKPEPWSDDIQIIVPIIKIPAFIKSY</sequence>
<evidence type="ECO:0000256" key="4">
    <source>
        <dbReference type="ARBA" id="ARBA00022499"/>
    </source>
</evidence>
<dbReference type="PANTHER" id="PTHR31169">
    <property type="entry name" value="OS05G0300700 PROTEIN"/>
    <property type="match status" value="1"/>
</dbReference>
<dbReference type="GO" id="GO:0005634">
    <property type="term" value="C:nucleus"/>
    <property type="evidence" value="ECO:0007669"/>
    <property type="project" value="UniProtKB-SubCell"/>
</dbReference>
<dbReference type="GO" id="GO:0006355">
    <property type="term" value="P:regulation of DNA-templated transcription"/>
    <property type="evidence" value="ECO:0007669"/>
    <property type="project" value="InterPro"/>
</dbReference>
<dbReference type="Pfam" id="PF10497">
    <property type="entry name" value="zf-4CXXC_R1"/>
    <property type="match status" value="1"/>
</dbReference>
<evidence type="ECO:0000256" key="5">
    <source>
        <dbReference type="ARBA" id="ARBA00022553"/>
    </source>
</evidence>
<keyword evidence="4" id="KW-1017">Isopeptide bond</keyword>
<keyword evidence="3" id="KW-0963">Cytoplasm</keyword>
<feature type="region of interest" description="Disordered" evidence="10">
    <location>
        <begin position="26"/>
        <end position="101"/>
    </location>
</feature>
<protein>
    <recommendedName>
        <fullName evidence="11">Zinc-finger domain-containing protein</fullName>
    </recommendedName>
</protein>
<keyword evidence="7" id="KW-0805">Transcription regulation</keyword>
<keyword evidence="8" id="KW-0804">Transcription</keyword>
<dbReference type="AlphaFoldDB" id="A0A9W8DUB5"/>
<keyword evidence="6" id="KW-0832">Ubl conjugation</keyword>
<feature type="compositionally biased region" description="Low complexity" evidence="10">
    <location>
        <begin position="356"/>
        <end position="366"/>
    </location>
</feature>
<feature type="compositionally biased region" description="Basic and acidic residues" evidence="10">
    <location>
        <begin position="287"/>
        <end position="313"/>
    </location>
</feature>
<evidence type="ECO:0000256" key="2">
    <source>
        <dbReference type="ARBA" id="ARBA00004496"/>
    </source>
</evidence>
<keyword evidence="5" id="KW-0597">Phosphoprotein</keyword>
<dbReference type="GO" id="GO:0005737">
    <property type="term" value="C:cytoplasm"/>
    <property type="evidence" value="ECO:0007669"/>
    <property type="project" value="UniProtKB-SubCell"/>
</dbReference>
<proteinExistence type="predicted"/>
<dbReference type="PANTHER" id="PTHR31169:SF8">
    <property type="entry name" value="ZINC-FINGER DOMAIN OF MONOAMINE-OXIDASE A REPRESSOR R1 PROTEIN"/>
    <property type="match status" value="1"/>
</dbReference>
<name>A0A9W8DUB5_9FUNG</name>
<gene>
    <name evidence="12" type="ORF">H4219_002796</name>
</gene>
<dbReference type="InterPro" id="IPR040221">
    <property type="entry name" value="CDCA7/CDA7L"/>
</dbReference>
<organism evidence="12 13">
    <name type="scientific">Mycoemilia scoparia</name>
    <dbReference type="NCBI Taxonomy" id="417184"/>
    <lineage>
        <taxon>Eukaryota</taxon>
        <taxon>Fungi</taxon>
        <taxon>Fungi incertae sedis</taxon>
        <taxon>Zoopagomycota</taxon>
        <taxon>Kickxellomycotina</taxon>
        <taxon>Kickxellomycetes</taxon>
        <taxon>Kickxellales</taxon>
        <taxon>Kickxellaceae</taxon>
        <taxon>Mycoemilia</taxon>
    </lineage>
</organism>
<evidence type="ECO:0000256" key="8">
    <source>
        <dbReference type="ARBA" id="ARBA00023163"/>
    </source>
</evidence>
<keyword evidence="9" id="KW-0539">Nucleus</keyword>
<feature type="compositionally biased region" description="Polar residues" evidence="10">
    <location>
        <begin position="334"/>
        <end position="344"/>
    </location>
</feature>
<keyword evidence="13" id="KW-1185">Reference proteome</keyword>
<feature type="region of interest" description="Disordered" evidence="10">
    <location>
        <begin position="198"/>
        <end position="414"/>
    </location>
</feature>